<dbReference type="Proteomes" id="UP000825935">
    <property type="component" value="Chromosome 14"/>
</dbReference>
<dbReference type="InterPro" id="IPR025322">
    <property type="entry name" value="PADRE_dom"/>
</dbReference>
<dbReference type="Pfam" id="PF14009">
    <property type="entry name" value="PADRE"/>
    <property type="match status" value="1"/>
</dbReference>
<reference evidence="2" key="1">
    <citation type="submission" date="2021-08" db="EMBL/GenBank/DDBJ databases">
        <title>WGS assembly of Ceratopteris richardii.</title>
        <authorList>
            <person name="Marchant D.B."/>
            <person name="Chen G."/>
            <person name="Jenkins J."/>
            <person name="Shu S."/>
            <person name="Leebens-Mack J."/>
            <person name="Grimwood J."/>
            <person name="Schmutz J."/>
            <person name="Soltis P."/>
            <person name="Soltis D."/>
            <person name="Chen Z.-H."/>
        </authorList>
    </citation>
    <scope>NUCLEOTIDE SEQUENCE</scope>
    <source>
        <strain evidence="2">Whitten #5841</strain>
        <tissue evidence="2">Leaf</tissue>
    </source>
</reference>
<accession>A0A8T2TEI8</accession>
<feature type="region of interest" description="Disordered" evidence="1">
    <location>
        <begin position="122"/>
        <end position="142"/>
    </location>
</feature>
<keyword evidence="3" id="KW-1185">Reference proteome</keyword>
<dbReference type="OrthoDB" id="771105at2759"/>
<proteinExistence type="predicted"/>
<name>A0A8T2TEI8_CERRI</name>
<dbReference type="EMBL" id="CM035419">
    <property type="protein sequence ID" value="KAH7416562.1"/>
    <property type="molecule type" value="Genomic_DNA"/>
</dbReference>
<sequence length="214" mass="23345">MGNHLSCVSPLPSNAHKRLHDSSSPASDLPERLILWDCETATLSILQGSLTAAEVMLEFPGQFVSLVPNMDSISAGASGPRVAALPADKELEPSQLYLLLHMSRLNSRFSLCEMHSFKSLKPSQKASGGQTFRHPIPGSKVVPVADDNYPESTGEALAEPALHLKSPPFNESGDRNTAESADYVPKYLAQYSYLRKPKSWMPALETVDEEGLQR</sequence>
<organism evidence="2 3">
    <name type="scientific">Ceratopteris richardii</name>
    <name type="common">Triangle waterfern</name>
    <dbReference type="NCBI Taxonomy" id="49495"/>
    <lineage>
        <taxon>Eukaryota</taxon>
        <taxon>Viridiplantae</taxon>
        <taxon>Streptophyta</taxon>
        <taxon>Embryophyta</taxon>
        <taxon>Tracheophyta</taxon>
        <taxon>Polypodiopsida</taxon>
        <taxon>Polypodiidae</taxon>
        <taxon>Polypodiales</taxon>
        <taxon>Pteridineae</taxon>
        <taxon>Pteridaceae</taxon>
        <taxon>Parkerioideae</taxon>
        <taxon>Ceratopteris</taxon>
    </lineage>
</organism>
<comment type="caution">
    <text evidence="2">The sequence shown here is derived from an EMBL/GenBank/DDBJ whole genome shotgun (WGS) entry which is preliminary data.</text>
</comment>
<feature type="region of interest" description="Disordered" evidence="1">
    <location>
        <begin position="1"/>
        <end position="27"/>
    </location>
</feature>
<gene>
    <name evidence="2" type="ORF">KP509_14G096800</name>
</gene>
<dbReference type="AlphaFoldDB" id="A0A8T2TEI8"/>
<evidence type="ECO:0000313" key="2">
    <source>
        <dbReference type="EMBL" id="KAH7416562.1"/>
    </source>
</evidence>
<evidence type="ECO:0000256" key="1">
    <source>
        <dbReference type="SAM" id="MobiDB-lite"/>
    </source>
</evidence>
<dbReference type="PANTHER" id="PTHR33052">
    <property type="entry name" value="DUF4228 DOMAIN PROTEIN-RELATED"/>
    <property type="match status" value="1"/>
</dbReference>
<evidence type="ECO:0000313" key="3">
    <source>
        <dbReference type="Proteomes" id="UP000825935"/>
    </source>
</evidence>
<protein>
    <submittedName>
        <fullName evidence="2">Uncharacterized protein</fullName>
    </submittedName>
</protein>